<dbReference type="SUPFAM" id="SSF47413">
    <property type="entry name" value="lambda repressor-like DNA-binding domains"/>
    <property type="match status" value="1"/>
</dbReference>
<keyword evidence="5" id="KW-1185">Reference proteome</keyword>
<reference evidence="4" key="2">
    <citation type="submission" date="2017-05" db="EMBL/GenBank/DDBJ databases">
        <authorList>
            <consortium name="The Broad Institute Genomics Platform"/>
            <consortium name="The Broad Institute Genomic Center for Infectious Diseases"/>
            <person name="Earl A."/>
            <person name="Manson A."/>
            <person name="Schwartman J."/>
            <person name="Gilmore M."/>
            <person name="Abouelleil A."/>
            <person name="Cao P."/>
            <person name="Chapman S."/>
            <person name="Cusick C."/>
            <person name="Shea T."/>
            <person name="Young S."/>
            <person name="Neafsey D."/>
            <person name="Nusbaum C."/>
            <person name="Birren B."/>
        </authorList>
    </citation>
    <scope>NUCLEOTIDE SEQUENCE</scope>
    <source>
        <strain evidence="4">9D6_DIV0238</strain>
    </source>
</reference>
<sequence>MITIEANIQAYRKIKHMTQAELAEQLHVSRQTISKWELDKSTPSIEYLVQLSQKLNVTLDQLVIKTGSKFEKIVGTIKTNAYLFYTKKNKFRNPLLKC</sequence>
<dbReference type="CDD" id="cd00093">
    <property type="entry name" value="HTH_XRE"/>
    <property type="match status" value="1"/>
</dbReference>
<dbReference type="Gene3D" id="1.10.260.40">
    <property type="entry name" value="lambda repressor-like DNA-binding domains"/>
    <property type="match status" value="1"/>
</dbReference>
<evidence type="ECO:0000259" key="2">
    <source>
        <dbReference type="PROSITE" id="PS50943"/>
    </source>
</evidence>
<organism evidence="3">
    <name type="scientific">Candidatus Enterococcus dunnyi</name>
    <dbReference type="NCBI Taxonomy" id="1834192"/>
    <lineage>
        <taxon>Bacteria</taxon>
        <taxon>Bacillati</taxon>
        <taxon>Bacillota</taxon>
        <taxon>Bacilli</taxon>
        <taxon>Lactobacillales</taxon>
        <taxon>Enterococcaceae</taxon>
        <taxon>Enterococcus</taxon>
    </lineage>
</organism>
<dbReference type="OrthoDB" id="9801008at2"/>
<keyword evidence="1" id="KW-0238">DNA-binding</keyword>
<evidence type="ECO:0000256" key="1">
    <source>
        <dbReference type="ARBA" id="ARBA00023125"/>
    </source>
</evidence>
<gene>
    <name evidence="4" type="ORF">A5889_002191</name>
    <name evidence="3" type="ORF">A5889_002881</name>
</gene>
<dbReference type="InterPro" id="IPR010982">
    <property type="entry name" value="Lambda_DNA-bd_dom_sf"/>
</dbReference>
<proteinExistence type="predicted"/>
<reference evidence="4" key="3">
    <citation type="submission" date="2024-03" db="EMBL/GenBank/DDBJ databases">
        <title>The Genome Sequence of Enterococcus sp. DIV0238c.</title>
        <authorList>
            <consortium name="The Broad Institute Genomics Platform"/>
            <consortium name="The Broad Institute Microbial Omics Core"/>
            <consortium name="The Broad Institute Genomic Center for Infectious Diseases"/>
            <person name="Earl A."/>
            <person name="Manson A."/>
            <person name="Gilmore M."/>
            <person name="Schwartman J."/>
            <person name="Shea T."/>
            <person name="Abouelleil A."/>
            <person name="Cao P."/>
            <person name="Chapman S."/>
            <person name="Cusick C."/>
            <person name="Young S."/>
            <person name="Neafsey D."/>
            <person name="Nusbaum C."/>
            <person name="Birren B."/>
        </authorList>
    </citation>
    <scope>NUCLEOTIDE SEQUENCE</scope>
    <source>
        <strain evidence="4">9D6_DIV0238</strain>
    </source>
</reference>
<dbReference type="PANTHER" id="PTHR46558">
    <property type="entry name" value="TRACRIPTIONAL REGULATORY PROTEIN-RELATED-RELATED"/>
    <property type="match status" value="1"/>
</dbReference>
<dbReference type="InterPro" id="IPR001387">
    <property type="entry name" value="Cro/C1-type_HTH"/>
</dbReference>
<dbReference type="Pfam" id="PF01381">
    <property type="entry name" value="HTH_3"/>
    <property type="match status" value="1"/>
</dbReference>
<reference evidence="3" key="1">
    <citation type="submission" date="2017-05" db="EMBL/GenBank/DDBJ databases">
        <title>The Genome Sequence of Enterococcus sp. 9D6_DIV0238.</title>
        <authorList>
            <consortium name="The Broad Institute Genomics Platform"/>
            <consortium name="The Broad Institute Genomic Center for Infectious Diseases"/>
            <person name="Earl A."/>
            <person name="Manson A."/>
            <person name="Schwartman J."/>
            <person name="Gilmore M."/>
            <person name="Abouelleil A."/>
            <person name="Cao P."/>
            <person name="Chapman S."/>
            <person name="Cusick C."/>
            <person name="Shea T."/>
            <person name="Young S."/>
            <person name="Neafsey D."/>
            <person name="Nusbaum C."/>
            <person name="Birren B."/>
        </authorList>
    </citation>
    <scope>NUCLEOTIDE SEQUENCE [LARGE SCALE GENOMIC DNA]</scope>
    <source>
        <strain evidence="3">9D6_DIV0238</strain>
    </source>
</reference>
<dbReference type="EMBL" id="CP147246">
    <property type="protein sequence ID" value="WYJ94678.1"/>
    <property type="molecule type" value="Genomic_DNA"/>
</dbReference>
<accession>A0A200J046</accession>
<evidence type="ECO:0000313" key="5">
    <source>
        <dbReference type="Proteomes" id="UP000196151"/>
    </source>
</evidence>
<dbReference type="PROSITE" id="PS50943">
    <property type="entry name" value="HTH_CROC1"/>
    <property type="match status" value="1"/>
</dbReference>
<dbReference type="GO" id="GO:0003677">
    <property type="term" value="F:DNA binding"/>
    <property type="evidence" value="ECO:0007669"/>
    <property type="project" value="UniProtKB-KW"/>
</dbReference>
<dbReference type="AlphaFoldDB" id="A0A200J046"/>
<feature type="domain" description="HTH cro/C1-type" evidence="2">
    <location>
        <begin position="8"/>
        <end position="62"/>
    </location>
</feature>
<evidence type="ECO:0000313" key="3">
    <source>
        <dbReference type="EMBL" id="OUZ30593.1"/>
    </source>
</evidence>
<dbReference type="RefSeq" id="WP_087641936.1">
    <property type="nucleotide sequence ID" value="NZ_CP147246.1"/>
</dbReference>
<dbReference type="EMBL" id="NIBQ01000003">
    <property type="protein sequence ID" value="OUZ30593.1"/>
    <property type="molecule type" value="Genomic_DNA"/>
</dbReference>
<name>A0A200J046_9ENTE</name>
<protein>
    <recommendedName>
        <fullName evidence="2">HTH cro/C1-type domain-containing protein</fullName>
    </recommendedName>
</protein>
<evidence type="ECO:0000313" key="4">
    <source>
        <dbReference type="EMBL" id="WYJ94678.1"/>
    </source>
</evidence>
<dbReference type="Proteomes" id="UP000196151">
    <property type="component" value="Chromosome"/>
</dbReference>
<dbReference type="SMART" id="SM00530">
    <property type="entry name" value="HTH_XRE"/>
    <property type="match status" value="1"/>
</dbReference>
<dbReference type="PANTHER" id="PTHR46558:SF15">
    <property type="entry name" value="HELIX-TURN-HELIX DOMAIN PROTEIN"/>
    <property type="match status" value="1"/>
</dbReference>